<evidence type="ECO:0000313" key="4">
    <source>
        <dbReference type="Proteomes" id="UP000824469"/>
    </source>
</evidence>
<gene>
    <name evidence="3" type="ORF">KI387_040989</name>
</gene>
<name>A0AA38C7C3_TAXCH</name>
<dbReference type="InterPro" id="IPR023393">
    <property type="entry name" value="START-like_dom_sf"/>
</dbReference>
<protein>
    <recommendedName>
        <fullName evidence="5">Coenzyme Q-binding protein COQ10 START domain-containing protein</fullName>
    </recommendedName>
</protein>
<dbReference type="Gene3D" id="3.30.530.20">
    <property type="match status" value="1"/>
</dbReference>
<keyword evidence="4" id="KW-1185">Reference proteome</keyword>
<dbReference type="SUPFAM" id="SSF55961">
    <property type="entry name" value="Bet v1-like"/>
    <property type="match status" value="1"/>
</dbReference>
<evidence type="ECO:0000259" key="2">
    <source>
        <dbReference type="Pfam" id="PF25504"/>
    </source>
</evidence>
<dbReference type="InterPro" id="IPR051245">
    <property type="entry name" value="eIF5-mimic_regulator"/>
</dbReference>
<proteinExistence type="predicted"/>
<dbReference type="AlphaFoldDB" id="A0AA38C7C3"/>
<feature type="domain" description="Coenzyme Q-binding protein COQ10 START" evidence="1">
    <location>
        <begin position="118"/>
        <end position="156"/>
    </location>
</feature>
<dbReference type="GO" id="GO:0005737">
    <property type="term" value="C:cytoplasm"/>
    <property type="evidence" value="ECO:0007669"/>
    <property type="project" value="TreeGrafter"/>
</dbReference>
<evidence type="ECO:0000259" key="1">
    <source>
        <dbReference type="Pfam" id="PF03364"/>
    </source>
</evidence>
<dbReference type="Proteomes" id="UP000824469">
    <property type="component" value="Unassembled WGS sequence"/>
</dbReference>
<organism evidence="3 4">
    <name type="scientific">Taxus chinensis</name>
    <name type="common">Chinese yew</name>
    <name type="synonym">Taxus wallichiana var. chinensis</name>
    <dbReference type="NCBI Taxonomy" id="29808"/>
    <lineage>
        <taxon>Eukaryota</taxon>
        <taxon>Viridiplantae</taxon>
        <taxon>Streptophyta</taxon>
        <taxon>Embryophyta</taxon>
        <taxon>Tracheophyta</taxon>
        <taxon>Spermatophyta</taxon>
        <taxon>Pinopsida</taxon>
        <taxon>Pinidae</taxon>
        <taxon>Conifers II</taxon>
        <taxon>Cupressales</taxon>
        <taxon>Taxaceae</taxon>
        <taxon>Taxus</taxon>
    </lineage>
</organism>
<dbReference type="GO" id="GO:0016020">
    <property type="term" value="C:membrane"/>
    <property type="evidence" value="ECO:0007669"/>
    <property type="project" value="TreeGrafter"/>
</dbReference>
<comment type="caution">
    <text evidence="3">The sequence shown here is derived from an EMBL/GenBank/DDBJ whole genome shotgun (WGS) entry which is preliminary data.</text>
</comment>
<dbReference type="InterPro" id="IPR005031">
    <property type="entry name" value="COQ10_START"/>
</dbReference>
<dbReference type="Pfam" id="PF25504">
    <property type="entry name" value="HEAT_5MP1_2"/>
    <property type="match status" value="1"/>
</dbReference>
<evidence type="ECO:0000313" key="3">
    <source>
        <dbReference type="EMBL" id="KAH9293806.1"/>
    </source>
</evidence>
<dbReference type="PANTHER" id="PTHR14208">
    <property type="entry name" value="BASIC LEUCINE ZIPPER AND W2 DOMAIN-CONTAINING PROTEIN"/>
    <property type="match status" value="1"/>
</dbReference>
<reference evidence="3 4" key="1">
    <citation type="journal article" date="2021" name="Nat. Plants">
        <title>The Taxus genome provides insights into paclitaxel biosynthesis.</title>
        <authorList>
            <person name="Xiong X."/>
            <person name="Gou J."/>
            <person name="Liao Q."/>
            <person name="Li Y."/>
            <person name="Zhou Q."/>
            <person name="Bi G."/>
            <person name="Li C."/>
            <person name="Du R."/>
            <person name="Wang X."/>
            <person name="Sun T."/>
            <person name="Guo L."/>
            <person name="Liang H."/>
            <person name="Lu P."/>
            <person name="Wu Y."/>
            <person name="Zhang Z."/>
            <person name="Ro D.K."/>
            <person name="Shang Y."/>
            <person name="Huang S."/>
            <person name="Yan J."/>
        </authorList>
    </citation>
    <scope>NUCLEOTIDE SEQUENCE [LARGE SCALE GENOMIC DNA]</scope>
    <source>
        <strain evidence="3">Ta-2019</strain>
    </source>
</reference>
<dbReference type="EMBL" id="JAHRHJ020000699">
    <property type="protein sequence ID" value="KAH9293806.1"/>
    <property type="molecule type" value="Genomic_DNA"/>
</dbReference>
<dbReference type="InterPro" id="IPR057397">
    <property type="entry name" value="HEAT_5MP1_2"/>
</dbReference>
<dbReference type="PANTHER" id="PTHR14208:SF2">
    <property type="entry name" value="PROTEIN KRASAVIETZ"/>
    <property type="match status" value="1"/>
</dbReference>
<evidence type="ECO:0008006" key="5">
    <source>
        <dbReference type="Google" id="ProtNLM"/>
    </source>
</evidence>
<dbReference type="Pfam" id="PF03364">
    <property type="entry name" value="Polyketide_cyc"/>
    <property type="match status" value="1"/>
</dbReference>
<accession>A0AA38C7C3</accession>
<feature type="domain" description="5MP1/2-like HEAT" evidence="2">
    <location>
        <begin position="167"/>
        <end position="205"/>
    </location>
</feature>
<sequence>MKLLHVGISLPGTRTSKLSGYSSCSCCCVTLMCLHFAHKSASPPARLRRGSGSGIYHFRCPLLHSNVVSNKKNHKGNKSLVPVPVEKKNEEEEEGGKVKCKVEVISWRERRVSAEVVIEADEQSVWEVLTDYERLAEFIPNLVLSEIIQGLSKIVATQIFVREAKWFLELFPVQKRTTEAFAEHFIKEGLAALVEYNEKKIFDVKLKEVKAVLMTLITENTDIDEVIETVKQRHKESKLPDIEIVRLLRDALMDVV</sequence>